<dbReference type="GO" id="GO:0003677">
    <property type="term" value="F:DNA binding"/>
    <property type="evidence" value="ECO:0007669"/>
    <property type="project" value="UniProtKB-KW"/>
</dbReference>
<dbReference type="SUPFAM" id="SSF46785">
    <property type="entry name" value="Winged helix' DNA-binding domain"/>
    <property type="match status" value="1"/>
</dbReference>
<dbReference type="RefSeq" id="WP_064121502.1">
    <property type="nucleotide sequence ID" value="NZ_CP015243.1"/>
</dbReference>
<dbReference type="AlphaFoldDB" id="A0A172YBC3"/>
<evidence type="ECO:0000256" key="3">
    <source>
        <dbReference type="ARBA" id="ARBA00023125"/>
    </source>
</evidence>
<dbReference type="InterPro" id="IPR036390">
    <property type="entry name" value="WH_DNA-bd_sf"/>
</dbReference>
<dbReference type="EMBL" id="CP015243">
    <property type="protein sequence ID" value="ANF56524.1"/>
    <property type="molecule type" value="Genomic_DNA"/>
</dbReference>
<feature type="domain" description="HTH lysR-type" evidence="5">
    <location>
        <begin position="1"/>
        <end position="58"/>
    </location>
</feature>
<name>A0A172YBC3_9GAMM</name>
<evidence type="ECO:0000313" key="7">
    <source>
        <dbReference type="Proteomes" id="UP000077875"/>
    </source>
</evidence>
<dbReference type="SUPFAM" id="SSF53850">
    <property type="entry name" value="Periplasmic binding protein-like II"/>
    <property type="match status" value="1"/>
</dbReference>
<proteinExistence type="inferred from homology"/>
<dbReference type="CDD" id="cd05466">
    <property type="entry name" value="PBP2_LTTR_substrate"/>
    <property type="match status" value="1"/>
</dbReference>
<accession>A0A172YBC3</accession>
<organism evidence="6 7">
    <name type="scientific">Halotalea alkalilenta</name>
    <dbReference type="NCBI Taxonomy" id="376489"/>
    <lineage>
        <taxon>Bacteria</taxon>
        <taxon>Pseudomonadati</taxon>
        <taxon>Pseudomonadota</taxon>
        <taxon>Gammaproteobacteria</taxon>
        <taxon>Oceanospirillales</taxon>
        <taxon>Halomonadaceae</taxon>
        <taxon>Halotalea</taxon>
    </lineage>
</organism>
<evidence type="ECO:0000259" key="5">
    <source>
        <dbReference type="PROSITE" id="PS50931"/>
    </source>
</evidence>
<protein>
    <recommendedName>
        <fullName evidence="5">HTH lysR-type domain-containing protein</fullName>
    </recommendedName>
</protein>
<keyword evidence="2" id="KW-0805">Transcription regulation</keyword>
<gene>
    <name evidence="6" type="ORF">A5892_02765</name>
</gene>
<evidence type="ECO:0000256" key="2">
    <source>
        <dbReference type="ARBA" id="ARBA00023015"/>
    </source>
</evidence>
<keyword evidence="7" id="KW-1185">Reference proteome</keyword>
<keyword evidence="3" id="KW-0238">DNA-binding</keyword>
<comment type="similarity">
    <text evidence="1">Belongs to the LysR transcriptional regulatory family.</text>
</comment>
<dbReference type="InterPro" id="IPR005119">
    <property type="entry name" value="LysR_subst-bd"/>
</dbReference>
<dbReference type="PANTHER" id="PTHR30419">
    <property type="entry name" value="HTH-TYPE TRANSCRIPTIONAL REGULATOR YBHD"/>
    <property type="match status" value="1"/>
</dbReference>
<dbReference type="Gene3D" id="3.40.190.290">
    <property type="match status" value="1"/>
</dbReference>
<dbReference type="PROSITE" id="PS50931">
    <property type="entry name" value="HTH_LYSR"/>
    <property type="match status" value="1"/>
</dbReference>
<reference evidence="6 7" key="1">
    <citation type="submission" date="2016-04" db="EMBL/GenBank/DDBJ databases">
        <title>Complete Genome Sequence of Halotalea alkalilenta IHB B 13600.</title>
        <authorList>
            <person name="Swarnkar M.K."/>
            <person name="Sharma A."/>
            <person name="Kaushal K."/>
            <person name="Soni R."/>
            <person name="Rana S."/>
            <person name="Singh A.K."/>
            <person name="Gulati A."/>
        </authorList>
    </citation>
    <scope>NUCLEOTIDE SEQUENCE [LARGE SCALE GENOMIC DNA]</scope>
    <source>
        <strain evidence="6 7">IHB B 13600</strain>
    </source>
</reference>
<dbReference type="PANTHER" id="PTHR30419:SF31">
    <property type="entry name" value="BLR3139 PROTEIN"/>
    <property type="match status" value="1"/>
</dbReference>
<evidence type="ECO:0000256" key="4">
    <source>
        <dbReference type="ARBA" id="ARBA00023163"/>
    </source>
</evidence>
<keyword evidence="4" id="KW-0804">Transcription</keyword>
<dbReference type="KEGG" id="haa:A5892_02765"/>
<dbReference type="PRINTS" id="PR00039">
    <property type="entry name" value="HTHLYSR"/>
</dbReference>
<dbReference type="GO" id="GO:0003700">
    <property type="term" value="F:DNA-binding transcription factor activity"/>
    <property type="evidence" value="ECO:0007669"/>
    <property type="project" value="InterPro"/>
</dbReference>
<dbReference type="InterPro" id="IPR036388">
    <property type="entry name" value="WH-like_DNA-bd_sf"/>
</dbReference>
<dbReference type="GO" id="GO:0005829">
    <property type="term" value="C:cytosol"/>
    <property type="evidence" value="ECO:0007669"/>
    <property type="project" value="TreeGrafter"/>
</dbReference>
<dbReference type="FunFam" id="1.10.10.10:FF:000001">
    <property type="entry name" value="LysR family transcriptional regulator"/>
    <property type="match status" value="1"/>
</dbReference>
<dbReference type="Gene3D" id="1.10.10.10">
    <property type="entry name" value="Winged helix-like DNA-binding domain superfamily/Winged helix DNA-binding domain"/>
    <property type="match status" value="1"/>
</dbReference>
<evidence type="ECO:0000313" key="6">
    <source>
        <dbReference type="EMBL" id="ANF56524.1"/>
    </source>
</evidence>
<dbReference type="STRING" id="376489.A5892_02765"/>
<dbReference type="InterPro" id="IPR000847">
    <property type="entry name" value="LysR_HTH_N"/>
</dbReference>
<dbReference type="Pfam" id="PF00126">
    <property type="entry name" value="HTH_1"/>
    <property type="match status" value="1"/>
</dbReference>
<dbReference type="Pfam" id="PF03466">
    <property type="entry name" value="LysR_substrate"/>
    <property type="match status" value="1"/>
</dbReference>
<dbReference type="Proteomes" id="UP000077875">
    <property type="component" value="Chromosome"/>
</dbReference>
<sequence>MDHRQLKFLVALARERHFGRAARACHVTQPTLSARLKQLEEELGAPLIERGRRFERFTAEGERVLAHARRILAEFEALRGELVGERATSKPLMLGAVPSALAEVGRWLGLLDLRLPILPLRLREYAMPALLQALADHEVELALGYLDPAAAMSDVFAVRPLYRERLALFAARGRFELPETLDWSALGAYPHCALTPEMQHRRRLARSFERVGLTVETRFEADSMAALALMVGQGYGVAVLPLGFSSLLEPLGLEVRVLPESDLEVPRIGAIWRLDEPLPARLGQLLEAISALSTQAVDS</sequence>
<dbReference type="InterPro" id="IPR050950">
    <property type="entry name" value="HTH-type_LysR_regulators"/>
</dbReference>
<evidence type="ECO:0000256" key="1">
    <source>
        <dbReference type="ARBA" id="ARBA00009437"/>
    </source>
</evidence>